<dbReference type="Pfam" id="PF13181">
    <property type="entry name" value="TPR_8"/>
    <property type="match status" value="1"/>
</dbReference>
<keyword evidence="3 4" id="KW-0802">TPR repeat</keyword>
<sequence length="1318" mass="151020">MAEEDSVLMAKIFYYGHHKYFGRFEVAVTDGLTKYNNDPILKFYKALALLLQGRVPESMHAFQQLKDKVDVNLGSILALIYGYKKSKNNNREELQDLDRKLKEERKQAGERSLLYAGTLLFLIEKYDKAKEYLDRALKLNELNKQSLALKGWLELESGKDPHGKKAFKYFDEIIRMSDGAGEVNAFLGLIRCFMARCSFNKALEIANQLIVGRSDFLPALEEKMKIQLALKDWDQSVETAYLALDIDQFNIEALTILTLYHLCCLGDYNESSGYLERLLDSLNKTEQSSYSIYHKRASLFCRICGRNELILQHTHTLAQCSVEEGNCNAEYMREVAYQFLLSGKVKEAMENYKETIKLDETHLPAVTGIIECQLLMDKIEDASHQLEFLNEIQMSIGHTAELYYLSAVLGKKKQNKEDNTIVLLNEAVNKHFSTFKTLYLSYEYFIKLNPDFLIQITNDYLDYGPQQPSQYGQPLDPILKKCLQILDPVTKMLPGLFKGVYLLAKVKYLCGDFEAAQATLQHCLDQDQSLSSAHILMAQIHLHLNNFKLASQSLEFGLSHNFQVRDHPIYHLISARIQKKQGELSDASETLKFAMNLPGMKASDKMNNKEKNQISVNDKVSVFLELADTHKLLGEQHEAAKVMQDAINEFQGTPEEVRITIANVDLALARGDIEMALGTLRNVGSEQQYFIQAREKMADIYLNYRKNKTLYANCYRELAERKPSVHTSLLLGDAYMSIQEPDKAIDIYEEALKMNPKDTTLAHKIGKALVKTHQYGKAVTYYEAAIRSGNQSQFCIDLAELQFRLKQYDKSEKILKHVLEEDILYSDLDTMIVHANCMALLARLYQQIHCNEAAMLYFSKAKDLQIKIYQRIQTEQPDAVASQRQTITKICCELAKHTFVMQESDRAMSFYNEALTFNDGDVEAMLELAKVYLMSGDLDSCQSQCLSLLKKDKDNVAATMMLSNVYFYKNSFEEAIKHYKQLLEKKPDNYEVLAKLIDAMKCNGQLDEVPKFLESIKEALTCAKMEAGYYFCHGLYNRLISSSTIALKSFNMARKDTTWSNSALYNMVEICLNPDSETIGGEVFESVDNSDGYDQQRTNNERVALRTAEKLLKEVKPQEDNTQLQIMKNMVLVSTKNKANVEKALMNFMEIVSTYNDNVGALYGMATAYMVQKQVPKARNQLKRIVKLNWTCENAEIMEKSWLLLADIHIQSGKYDMAQELLKKCLTHNKSCCKAYEYSGFIMEKEQSHKDAAEYYEKAWIHGRKNNPVIGYKLAFNYLKAKRYTEAIDICNLVLASHPNYPKIQKEILTKARSNWRT</sequence>
<dbReference type="Pfam" id="PF25064">
    <property type="entry name" value="ARM_TT21_5th"/>
    <property type="match status" value="1"/>
</dbReference>
<dbReference type="SMART" id="SM00028">
    <property type="entry name" value="TPR"/>
    <property type="match status" value="15"/>
</dbReference>
<feature type="repeat" description="TPR" evidence="4">
    <location>
        <begin position="725"/>
        <end position="758"/>
    </location>
</feature>
<dbReference type="Proteomes" id="UP000515154">
    <property type="component" value="Linkage group LG3"/>
</dbReference>
<feature type="domain" description="Tetratricopeptide repeat protein 21A/21B fifth ARM repeats" evidence="9">
    <location>
        <begin position="957"/>
        <end position="1072"/>
    </location>
</feature>
<organism evidence="11 12">
    <name type="scientific">Octopus sinensis</name>
    <name type="common">East Asian common octopus</name>
    <dbReference type="NCBI Taxonomy" id="2607531"/>
    <lineage>
        <taxon>Eukaryota</taxon>
        <taxon>Metazoa</taxon>
        <taxon>Spiralia</taxon>
        <taxon>Lophotrochozoa</taxon>
        <taxon>Mollusca</taxon>
        <taxon>Cephalopoda</taxon>
        <taxon>Coleoidea</taxon>
        <taxon>Octopodiformes</taxon>
        <taxon>Octopoda</taxon>
        <taxon>Incirrata</taxon>
        <taxon>Octopodidae</taxon>
        <taxon>Octopus</taxon>
    </lineage>
</organism>
<dbReference type="InterPro" id="IPR011990">
    <property type="entry name" value="TPR-like_helical_dom_sf"/>
</dbReference>
<feature type="coiled-coil region" evidence="5">
    <location>
        <begin position="83"/>
        <end position="111"/>
    </location>
</feature>
<dbReference type="Pfam" id="PF25062">
    <property type="entry name" value="ARM_TT21_N"/>
    <property type="match status" value="1"/>
</dbReference>
<evidence type="ECO:0000259" key="7">
    <source>
        <dbReference type="Pfam" id="PF25062"/>
    </source>
</evidence>
<keyword evidence="2" id="KW-0677">Repeat</keyword>
<dbReference type="Pfam" id="PF25058">
    <property type="entry name" value="ARM_TT21"/>
    <property type="match status" value="1"/>
</dbReference>
<evidence type="ECO:0000256" key="3">
    <source>
        <dbReference type="ARBA" id="ARBA00022803"/>
    </source>
</evidence>
<dbReference type="Pfam" id="PF25060">
    <property type="entry name" value="ARM_TT21_2nd"/>
    <property type="match status" value="1"/>
</dbReference>
<feature type="domain" description="Tetratricopeptide repeat protein 21A/21B N-terminal ARM repeat" evidence="7">
    <location>
        <begin position="12"/>
        <end position="236"/>
    </location>
</feature>
<dbReference type="InterPro" id="IPR056832">
    <property type="entry name" value="ARM_TT21_2nd"/>
</dbReference>
<gene>
    <name evidence="12" type="primary">LOC115209300</name>
</gene>
<dbReference type="RefSeq" id="XP_029633497.1">
    <property type="nucleotide sequence ID" value="XM_029777637.2"/>
</dbReference>
<evidence type="ECO:0000259" key="6">
    <source>
        <dbReference type="Pfam" id="PF25060"/>
    </source>
</evidence>
<dbReference type="GO" id="GO:0035721">
    <property type="term" value="P:intraciliary retrograde transport"/>
    <property type="evidence" value="ECO:0007669"/>
    <property type="project" value="TreeGrafter"/>
</dbReference>
<evidence type="ECO:0000256" key="1">
    <source>
        <dbReference type="ARBA" id="ARBA00010935"/>
    </source>
</evidence>
<dbReference type="InterPro" id="IPR040364">
    <property type="entry name" value="TTC21A/TTC21B"/>
</dbReference>
<dbReference type="FunFam" id="1.25.40.10:FF:000219">
    <property type="entry name" value="Tetratricopeptide repeat domain 21B"/>
    <property type="match status" value="1"/>
</dbReference>
<evidence type="ECO:0000256" key="4">
    <source>
        <dbReference type="PROSITE-ProRule" id="PRU00339"/>
    </source>
</evidence>
<dbReference type="GO" id="GO:0005929">
    <property type="term" value="C:cilium"/>
    <property type="evidence" value="ECO:0007669"/>
    <property type="project" value="GOC"/>
</dbReference>
<dbReference type="Pfam" id="PF25063">
    <property type="entry name" value="ARM_TT21_C"/>
    <property type="match status" value="1"/>
</dbReference>
<dbReference type="PROSITE" id="PS50005">
    <property type="entry name" value="TPR"/>
    <property type="match status" value="4"/>
</dbReference>
<dbReference type="PROSITE" id="PS50293">
    <property type="entry name" value="TPR_REGION"/>
    <property type="match status" value="1"/>
</dbReference>
<evidence type="ECO:0000313" key="12">
    <source>
        <dbReference type="RefSeq" id="XP_029633497.1"/>
    </source>
</evidence>
<dbReference type="SUPFAM" id="SSF48452">
    <property type="entry name" value="TPR-like"/>
    <property type="match status" value="6"/>
</dbReference>
<dbReference type="GO" id="GO:0030991">
    <property type="term" value="C:intraciliary transport particle A"/>
    <property type="evidence" value="ECO:0007669"/>
    <property type="project" value="TreeGrafter"/>
</dbReference>
<dbReference type="InterPro" id="IPR056833">
    <property type="entry name" value="ARM_TT21_N"/>
</dbReference>
<accession>A0A6P7S5M3</accession>
<dbReference type="InterPro" id="IPR056834">
    <property type="entry name" value="ARM_TT21_C"/>
</dbReference>
<dbReference type="KEGG" id="osn:115209300"/>
<reference evidence="12" key="1">
    <citation type="submission" date="2025-08" db="UniProtKB">
        <authorList>
            <consortium name="RefSeq"/>
        </authorList>
    </citation>
    <scope>IDENTIFICATION</scope>
</reference>
<dbReference type="Pfam" id="PF25068">
    <property type="entry name" value="ARM_TT21_4th"/>
    <property type="match status" value="1"/>
</dbReference>
<evidence type="ECO:0000259" key="10">
    <source>
        <dbReference type="Pfam" id="PF25068"/>
    </source>
</evidence>
<evidence type="ECO:0000259" key="9">
    <source>
        <dbReference type="Pfam" id="PF25064"/>
    </source>
</evidence>
<protein>
    <submittedName>
        <fullName evidence="12">Tetratricopeptide repeat protein 21B</fullName>
    </submittedName>
</protein>
<name>A0A6P7S5M3_9MOLL</name>
<feature type="domain" description="Tetratricopeptide repeat protein 21A/21B second ARM" evidence="6">
    <location>
        <begin position="274"/>
        <end position="543"/>
    </location>
</feature>
<evidence type="ECO:0000256" key="2">
    <source>
        <dbReference type="ARBA" id="ARBA00022737"/>
    </source>
</evidence>
<feature type="repeat" description="TPR" evidence="4">
    <location>
        <begin position="110"/>
        <end position="143"/>
    </location>
</feature>
<evidence type="ECO:0000256" key="5">
    <source>
        <dbReference type="SAM" id="Coils"/>
    </source>
</evidence>
<evidence type="ECO:0000313" key="11">
    <source>
        <dbReference type="Proteomes" id="UP000515154"/>
    </source>
</evidence>
<feature type="domain" description="Tetratricopeptide repeat protein 21A/21B C-terminal ARM" evidence="8">
    <location>
        <begin position="1107"/>
        <end position="1313"/>
    </location>
</feature>
<dbReference type="InterPro" id="IPR056835">
    <property type="entry name" value="ARM_TT21_5th"/>
</dbReference>
<proteinExistence type="inferred from homology"/>
<keyword evidence="11" id="KW-1185">Reference proteome</keyword>
<dbReference type="PANTHER" id="PTHR14699">
    <property type="entry name" value="STI2 PROTEIN-RELATED"/>
    <property type="match status" value="1"/>
</dbReference>
<keyword evidence="5" id="KW-0175">Coiled coil</keyword>
<dbReference type="InterPro" id="IPR056836">
    <property type="entry name" value="ARM_TT21_4th"/>
</dbReference>
<dbReference type="Gene3D" id="1.25.40.10">
    <property type="entry name" value="Tetratricopeptide repeat domain"/>
    <property type="match status" value="6"/>
</dbReference>
<dbReference type="PANTHER" id="PTHR14699:SF0">
    <property type="entry name" value="TETRATRICOPEPTIDE REPEAT PROTEIN 21 HOMOLOG"/>
    <property type="match status" value="1"/>
</dbReference>
<feature type="repeat" description="TPR" evidence="4">
    <location>
        <begin position="956"/>
        <end position="989"/>
    </location>
</feature>
<dbReference type="FunFam" id="1.25.40.10:FF:000197">
    <property type="entry name" value="Tetratricopeptide repeat domain 21B"/>
    <property type="match status" value="1"/>
</dbReference>
<feature type="domain" description="Tetratricopeptide repeat protein 21A/21B fourth ARM" evidence="10">
    <location>
        <begin position="761"/>
        <end position="915"/>
    </location>
</feature>
<dbReference type="InterPro" id="IPR019734">
    <property type="entry name" value="TPR_rpt"/>
</dbReference>
<evidence type="ECO:0000259" key="8">
    <source>
        <dbReference type="Pfam" id="PF25063"/>
    </source>
</evidence>
<dbReference type="GO" id="GO:0061512">
    <property type="term" value="P:protein localization to cilium"/>
    <property type="evidence" value="ECO:0007669"/>
    <property type="project" value="TreeGrafter"/>
</dbReference>
<feature type="repeat" description="TPR" evidence="4">
    <location>
        <begin position="329"/>
        <end position="362"/>
    </location>
</feature>
<comment type="similarity">
    <text evidence="1">Belongs to the TTC21 family.</text>
</comment>